<evidence type="ECO:0000256" key="8">
    <source>
        <dbReference type="ARBA" id="ARBA00023139"/>
    </source>
</evidence>
<keyword evidence="8 11" id="KW-0564">Palmitate</keyword>
<evidence type="ECO:0000256" key="3">
    <source>
        <dbReference type="ARBA" id="ARBA00006071"/>
    </source>
</evidence>
<feature type="chain" id="PRO_5046558382" description="Foldase protein PrsA" evidence="12">
    <location>
        <begin position="20"/>
        <end position="307"/>
    </location>
</feature>
<dbReference type="PROSITE" id="PS51257">
    <property type="entry name" value="PROKAR_LIPOPROTEIN"/>
    <property type="match status" value="1"/>
</dbReference>
<evidence type="ECO:0000313" key="15">
    <source>
        <dbReference type="Proteomes" id="UP001597249"/>
    </source>
</evidence>
<evidence type="ECO:0000256" key="7">
    <source>
        <dbReference type="ARBA" id="ARBA00023136"/>
    </source>
</evidence>
<evidence type="ECO:0000256" key="4">
    <source>
        <dbReference type="ARBA" id="ARBA00022475"/>
    </source>
</evidence>
<comment type="similarity">
    <text evidence="3 11">Belongs to the PrsA family.</text>
</comment>
<dbReference type="EMBL" id="JBHTMO010000025">
    <property type="protein sequence ID" value="MFD1393583.1"/>
    <property type="molecule type" value="Genomic_DNA"/>
</dbReference>
<proteinExistence type="inferred from homology"/>
<evidence type="ECO:0000313" key="14">
    <source>
        <dbReference type="EMBL" id="MFD1393583.1"/>
    </source>
</evidence>
<comment type="function">
    <text evidence="11">Plays a major role in protein secretion by helping the post-translocational extracellular folding of several secreted proteins.</text>
</comment>
<evidence type="ECO:0000256" key="5">
    <source>
        <dbReference type="ARBA" id="ARBA00022729"/>
    </source>
</evidence>
<dbReference type="InterPro" id="IPR023059">
    <property type="entry name" value="Foldase_PrsA"/>
</dbReference>
<accession>A0ABW4BB82</accession>
<dbReference type="SUPFAM" id="SSF109998">
    <property type="entry name" value="Triger factor/SurA peptide-binding domain-like"/>
    <property type="match status" value="1"/>
</dbReference>
<dbReference type="InterPro" id="IPR046357">
    <property type="entry name" value="PPIase_dom_sf"/>
</dbReference>
<evidence type="ECO:0000256" key="11">
    <source>
        <dbReference type="HAMAP-Rule" id="MF_01145"/>
    </source>
</evidence>
<dbReference type="SUPFAM" id="SSF54534">
    <property type="entry name" value="FKBP-like"/>
    <property type="match status" value="1"/>
</dbReference>
<dbReference type="InterPro" id="IPR000297">
    <property type="entry name" value="PPIase_PpiC"/>
</dbReference>
<dbReference type="GO" id="GO:0003755">
    <property type="term" value="F:peptidyl-prolyl cis-trans isomerase activity"/>
    <property type="evidence" value="ECO:0007669"/>
    <property type="project" value="UniProtKB-EC"/>
</dbReference>
<gene>
    <name evidence="11" type="primary">prsA</name>
    <name evidence="14" type="ORF">ACFQ3L_08410</name>
</gene>
<dbReference type="PROSITE" id="PS50198">
    <property type="entry name" value="PPIC_PPIASE_2"/>
    <property type="match status" value="1"/>
</dbReference>
<feature type="signal peptide" evidence="12">
    <location>
        <begin position="1"/>
        <end position="19"/>
    </location>
</feature>
<keyword evidence="4 11" id="KW-1003">Cell membrane</keyword>
<name>A0ABW4BB82_9LACO</name>
<dbReference type="EC" id="5.2.1.8" evidence="11"/>
<dbReference type="InterPro" id="IPR027304">
    <property type="entry name" value="Trigger_fact/SurA_dom_sf"/>
</dbReference>
<dbReference type="PANTHER" id="PTHR47245">
    <property type="entry name" value="PEPTIDYLPROLYL ISOMERASE"/>
    <property type="match status" value="1"/>
</dbReference>
<evidence type="ECO:0000256" key="10">
    <source>
        <dbReference type="ARBA" id="ARBA00023288"/>
    </source>
</evidence>
<dbReference type="RefSeq" id="WP_125586260.1">
    <property type="nucleotide sequence ID" value="NZ_JBHTMO010000025.1"/>
</dbReference>
<keyword evidence="9 11" id="KW-0413">Isomerase</keyword>
<evidence type="ECO:0000256" key="1">
    <source>
        <dbReference type="ARBA" id="ARBA00000971"/>
    </source>
</evidence>
<evidence type="ECO:0000259" key="13">
    <source>
        <dbReference type="PROSITE" id="PS50198"/>
    </source>
</evidence>
<keyword evidence="15" id="KW-1185">Reference proteome</keyword>
<dbReference type="NCBIfam" id="NF003356">
    <property type="entry name" value="PRK04405.1"/>
    <property type="match status" value="1"/>
</dbReference>
<dbReference type="HAMAP" id="MF_01145">
    <property type="entry name" value="Foldase_PrsA"/>
    <property type="match status" value="1"/>
</dbReference>
<dbReference type="Gene3D" id="3.10.50.40">
    <property type="match status" value="1"/>
</dbReference>
<keyword evidence="6 11" id="KW-0697">Rotamase</keyword>
<feature type="domain" description="PpiC" evidence="13">
    <location>
        <begin position="147"/>
        <end position="239"/>
    </location>
</feature>
<reference evidence="15" key="1">
    <citation type="journal article" date="2019" name="Int. J. Syst. Evol. Microbiol.">
        <title>The Global Catalogue of Microorganisms (GCM) 10K type strain sequencing project: providing services to taxonomists for standard genome sequencing and annotation.</title>
        <authorList>
            <consortium name="The Broad Institute Genomics Platform"/>
            <consortium name="The Broad Institute Genome Sequencing Center for Infectious Disease"/>
            <person name="Wu L."/>
            <person name="Ma J."/>
        </authorList>
    </citation>
    <scope>NUCLEOTIDE SEQUENCE [LARGE SCALE GENOMIC DNA]</scope>
    <source>
        <strain evidence="15">CCM 8911</strain>
    </source>
</reference>
<keyword evidence="5 11" id="KW-0732">Signal</keyword>
<dbReference type="InterPro" id="IPR050245">
    <property type="entry name" value="PrsA_foldase"/>
</dbReference>
<dbReference type="PANTHER" id="PTHR47245:SF1">
    <property type="entry name" value="FOLDASE PROTEIN PRSA"/>
    <property type="match status" value="1"/>
</dbReference>
<comment type="caution">
    <text evidence="14">The sequence shown here is derived from an EMBL/GenBank/DDBJ whole genome shotgun (WGS) entry which is preliminary data.</text>
</comment>
<evidence type="ECO:0000256" key="12">
    <source>
        <dbReference type="SAM" id="SignalP"/>
    </source>
</evidence>
<sequence>MQKWIRGVLLAVASFGVVATAGCAQQGSAATDKTVIAQYAGSKVTQKQFYAQLKAQPASKTVLANMLVYGAMNHAYGKQVPAQKVTAAYNSYRDQYGDGFASFLSQNNYTKQTFRQMLRLNYLSVAAMKAQMKPTTAQLKTAWQSYQPTVTVDHIQTTSQATAQQVIAALNAGQDFGALAAQYSVDAKTSNTGGELKLASTDKDYDSTFKKAAYQLKKGEVTQTPVKTTAGYEVIKMVKHPARGSFAAHRKQLTAQLYQQWASNSTVMKNVVSQVLKDEKVKITDKHLASALNAYRGATVSATSDKQ</sequence>
<dbReference type="Proteomes" id="UP001597249">
    <property type="component" value="Unassembled WGS sequence"/>
</dbReference>
<comment type="catalytic activity">
    <reaction evidence="1 11">
        <text>[protein]-peptidylproline (omega=180) = [protein]-peptidylproline (omega=0)</text>
        <dbReference type="Rhea" id="RHEA:16237"/>
        <dbReference type="Rhea" id="RHEA-COMP:10747"/>
        <dbReference type="Rhea" id="RHEA-COMP:10748"/>
        <dbReference type="ChEBI" id="CHEBI:83833"/>
        <dbReference type="ChEBI" id="CHEBI:83834"/>
        <dbReference type="EC" id="5.2.1.8"/>
    </reaction>
</comment>
<keyword evidence="10 11" id="KW-0449">Lipoprotein</keyword>
<protein>
    <recommendedName>
        <fullName evidence="11">Foldase protein PrsA</fullName>
        <ecNumber evidence="11">5.2.1.8</ecNumber>
    </recommendedName>
</protein>
<organism evidence="14 15">
    <name type="scientific">Lacticaseibacillus jixianensis</name>
    <dbReference type="NCBI Taxonomy" id="2486012"/>
    <lineage>
        <taxon>Bacteria</taxon>
        <taxon>Bacillati</taxon>
        <taxon>Bacillota</taxon>
        <taxon>Bacilli</taxon>
        <taxon>Lactobacillales</taxon>
        <taxon>Lactobacillaceae</taxon>
        <taxon>Lacticaseibacillus</taxon>
    </lineage>
</organism>
<keyword evidence="7 11" id="KW-0472">Membrane</keyword>
<comment type="subcellular location">
    <subcellularLocation>
        <location evidence="2 11">Cell membrane</location>
        <topology evidence="2 11">Lipid-anchor</topology>
    </subcellularLocation>
</comment>
<evidence type="ECO:0000256" key="9">
    <source>
        <dbReference type="ARBA" id="ARBA00023235"/>
    </source>
</evidence>
<evidence type="ECO:0000256" key="2">
    <source>
        <dbReference type="ARBA" id="ARBA00004193"/>
    </source>
</evidence>
<evidence type="ECO:0000256" key="6">
    <source>
        <dbReference type="ARBA" id="ARBA00023110"/>
    </source>
</evidence>
<dbReference type="Pfam" id="PF00639">
    <property type="entry name" value="Rotamase"/>
    <property type="match status" value="1"/>
</dbReference>